<dbReference type="Proteomes" id="UP001521785">
    <property type="component" value="Unassembled WGS sequence"/>
</dbReference>
<feature type="transmembrane region" description="Helical" evidence="2">
    <location>
        <begin position="363"/>
        <end position="383"/>
    </location>
</feature>
<dbReference type="Pfam" id="PF20237">
    <property type="entry name" value="DUF6594"/>
    <property type="match status" value="1"/>
</dbReference>
<evidence type="ECO:0000313" key="4">
    <source>
        <dbReference type="EMBL" id="KAL1600683.1"/>
    </source>
</evidence>
<dbReference type="PANTHER" id="PTHR34502:SF5">
    <property type="entry name" value="DUF6594 DOMAIN-CONTAINING PROTEIN"/>
    <property type="match status" value="1"/>
</dbReference>
<protein>
    <recommendedName>
        <fullName evidence="3">DUF6594 domain-containing protein</fullName>
    </recommendedName>
</protein>
<reference evidence="4 5" key="1">
    <citation type="submission" date="2024-02" db="EMBL/GenBank/DDBJ databases">
        <title>De novo assembly and annotation of 12 fungi associated with fruit tree decline syndrome in Ontario, Canada.</title>
        <authorList>
            <person name="Sulman M."/>
            <person name="Ellouze W."/>
            <person name="Ilyukhin E."/>
        </authorList>
    </citation>
    <scope>NUCLEOTIDE SEQUENCE [LARGE SCALE GENOMIC DNA]</scope>
    <source>
        <strain evidence="4 5">M42-189</strain>
    </source>
</reference>
<evidence type="ECO:0000259" key="3">
    <source>
        <dbReference type="Pfam" id="PF20237"/>
    </source>
</evidence>
<feature type="compositionally biased region" description="Polar residues" evidence="1">
    <location>
        <begin position="45"/>
        <end position="54"/>
    </location>
</feature>
<feature type="compositionally biased region" description="Low complexity" evidence="1">
    <location>
        <begin position="73"/>
        <end position="82"/>
    </location>
</feature>
<keyword evidence="5" id="KW-1185">Reference proteome</keyword>
<keyword evidence="2" id="KW-1133">Transmembrane helix</keyword>
<feature type="compositionally biased region" description="Basic and acidic residues" evidence="1">
    <location>
        <begin position="32"/>
        <end position="44"/>
    </location>
</feature>
<organism evidence="4 5">
    <name type="scientific">Paraconiothyrium brasiliense</name>
    <dbReference type="NCBI Taxonomy" id="300254"/>
    <lineage>
        <taxon>Eukaryota</taxon>
        <taxon>Fungi</taxon>
        <taxon>Dikarya</taxon>
        <taxon>Ascomycota</taxon>
        <taxon>Pezizomycotina</taxon>
        <taxon>Dothideomycetes</taxon>
        <taxon>Pleosporomycetidae</taxon>
        <taxon>Pleosporales</taxon>
        <taxon>Massarineae</taxon>
        <taxon>Didymosphaeriaceae</taxon>
        <taxon>Paraconiothyrium</taxon>
    </lineage>
</organism>
<dbReference type="PANTHER" id="PTHR34502">
    <property type="entry name" value="DUF6594 DOMAIN-CONTAINING PROTEIN-RELATED"/>
    <property type="match status" value="1"/>
</dbReference>
<evidence type="ECO:0000256" key="2">
    <source>
        <dbReference type="SAM" id="Phobius"/>
    </source>
</evidence>
<feature type="transmembrane region" description="Helical" evidence="2">
    <location>
        <begin position="420"/>
        <end position="437"/>
    </location>
</feature>
<evidence type="ECO:0000256" key="1">
    <source>
        <dbReference type="SAM" id="MobiDB-lite"/>
    </source>
</evidence>
<sequence>MSSKYKPQPAKSQHRFLGTADYIGEMSIELHEVDGCPSTPDRDSNISATATAVNSPDKPQFPQNDVQPDAHSLDSGLESVSSDSEEDEDDRPTTKAGLPVDAVEGWPQLAQFMADTPDFAAFPRFRDLNVKSLLYYQAELNSLRKKLQELEHADKAAQDPRKKRYSLYADLLVNTKNPPEQFRTMRRIRMVLKEYNEALLQYSQVCALPDPEPVNMRTLRKWLKHGEHGNQNVRSRVDHGPVNTWGLIKNNPDDEEKSLWLQFRNLLWGLVWMRSPKKSEYEPDLALTAPQTQVDGLTHWYVSEWLPFQRAFKTRKERPVNQVQDDVEQNRENHTAEIAAPWAKKAKKGETLVSWSENRALRLTSGISTVVACLLPVIAISVLSQLQGLKALLICLAGFSLVFAIGLIALTQGTSKRTEIFGATAAFSAVMVVFISIPPAPVIYMPPGSAIPSVSPSAVVSALPSG</sequence>
<feature type="region of interest" description="Disordered" evidence="1">
    <location>
        <begin position="32"/>
        <end position="99"/>
    </location>
</feature>
<proteinExistence type="predicted"/>
<gene>
    <name evidence="4" type="ORF">SLS60_007071</name>
</gene>
<dbReference type="EMBL" id="JAKJXO020000009">
    <property type="protein sequence ID" value="KAL1600683.1"/>
    <property type="molecule type" value="Genomic_DNA"/>
</dbReference>
<feature type="transmembrane region" description="Helical" evidence="2">
    <location>
        <begin position="389"/>
        <end position="408"/>
    </location>
</feature>
<comment type="caution">
    <text evidence="4">The sequence shown here is derived from an EMBL/GenBank/DDBJ whole genome shotgun (WGS) entry which is preliminary data.</text>
</comment>
<dbReference type="InterPro" id="IPR046529">
    <property type="entry name" value="DUF6594"/>
</dbReference>
<evidence type="ECO:0000313" key="5">
    <source>
        <dbReference type="Proteomes" id="UP001521785"/>
    </source>
</evidence>
<keyword evidence="2" id="KW-0812">Transmembrane</keyword>
<feature type="domain" description="DUF6594" evidence="3">
    <location>
        <begin position="106"/>
        <end position="432"/>
    </location>
</feature>
<name>A0ABR3R8C3_9PLEO</name>
<accession>A0ABR3R8C3</accession>
<keyword evidence="2" id="KW-0472">Membrane</keyword>